<sequence length="153" mass="18326">MDYCELTEMRSFGNYYSWTNIGRNGKRLWSRIDRAFTNLEWIQIFDFTQVDYLVEGISDHTPLKIAFHNRPRSKQSFKYCDMWSKDNQFQPTVDKVVKGETRGDKMHQLMHVLRKLQKPFQYLNGSRFRDIHVSYQQRKIGRNAKQDAPGPQQ</sequence>
<comment type="caution">
    <text evidence="1">The sequence shown here is derived from an EMBL/GenBank/DDBJ whole genome shotgun (WGS) entry which is preliminary data.</text>
</comment>
<keyword evidence="2" id="KW-1185">Reference proteome</keyword>
<reference evidence="1" key="1">
    <citation type="submission" date="2022-04" db="EMBL/GenBank/DDBJ databases">
        <title>Carnegiea gigantea Genome sequencing and assembly v2.</title>
        <authorList>
            <person name="Copetti D."/>
            <person name="Sanderson M.J."/>
            <person name="Burquez A."/>
            <person name="Wojciechowski M.F."/>
        </authorList>
    </citation>
    <scope>NUCLEOTIDE SEQUENCE</scope>
    <source>
        <strain evidence="1">SGP5-SGP5p</strain>
        <tissue evidence="1">Aerial part</tissue>
    </source>
</reference>
<evidence type="ECO:0000313" key="1">
    <source>
        <dbReference type="EMBL" id="KAJ8453126.1"/>
    </source>
</evidence>
<dbReference type="InterPro" id="IPR036691">
    <property type="entry name" value="Endo/exonu/phosph_ase_sf"/>
</dbReference>
<protein>
    <submittedName>
        <fullName evidence="1">Uncharacterized protein</fullName>
    </submittedName>
</protein>
<dbReference type="PANTHER" id="PTHR33710:SF78">
    <property type="entry name" value="ENDONUCLEASE_EXONUCLEASE_PHOSPHATASE DOMAIN-CONTAINING PROTEIN"/>
    <property type="match status" value="1"/>
</dbReference>
<gene>
    <name evidence="1" type="ORF">Cgig2_008010</name>
</gene>
<dbReference type="EMBL" id="JAKOGI010000001">
    <property type="protein sequence ID" value="KAJ8453126.1"/>
    <property type="molecule type" value="Genomic_DNA"/>
</dbReference>
<dbReference type="PANTHER" id="PTHR33710">
    <property type="entry name" value="BNAC02G09200D PROTEIN"/>
    <property type="match status" value="1"/>
</dbReference>
<accession>A0A9Q1L2D2</accession>
<dbReference type="SUPFAM" id="SSF56219">
    <property type="entry name" value="DNase I-like"/>
    <property type="match status" value="1"/>
</dbReference>
<dbReference type="AlphaFoldDB" id="A0A9Q1L2D2"/>
<evidence type="ECO:0000313" key="2">
    <source>
        <dbReference type="Proteomes" id="UP001153076"/>
    </source>
</evidence>
<name>A0A9Q1L2D2_9CARY</name>
<dbReference type="OrthoDB" id="1259237at2759"/>
<proteinExistence type="predicted"/>
<dbReference type="Proteomes" id="UP001153076">
    <property type="component" value="Unassembled WGS sequence"/>
</dbReference>
<organism evidence="1 2">
    <name type="scientific">Carnegiea gigantea</name>
    <dbReference type="NCBI Taxonomy" id="171969"/>
    <lineage>
        <taxon>Eukaryota</taxon>
        <taxon>Viridiplantae</taxon>
        <taxon>Streptophyta</taxon>
        <taxon>Embryophyta</taxon>
        <taxon>Tracheophyta</taxon>
        <taxon>Spermatophyta</taxon>
        <taxon>Magnoliopsida</taxon>
        <taxon>eudicotyledons</taxon>
        <taxon>Gunneridae</taxon>
        <taxon>Pentapetalae</taxon>
        <taxon>Caryophyllales</taxon>
        <taxon>Cactineae</taxon>
        <taxon>Cactaceae</taxon>
        <taxon>Cactoideae</taxon>
        <taxon>Echinocereeae</taxon>
        <taxon>Carnegiea</taxon>
    </lineage>
</organism>